<comment type="similarity">
    <text evidence="1">Belongs to the sigma-70 factor family. ECF subfamily.</text>
</comment>
<dbReference type="EMBL" id="BGOW01000011">
    <property type="protein sequence ID" value="GBL45479.1"/>
    <property type="molecule type" value="Genomic_DNA"/>
</dbReference>
<dbReference type="SUPFAM" id="SSF88946">
    <property type="entry name" value="Sigma2 domain of RNA polymerase sigma factors"/>
    <property type="match status" value="1"/>
</dbReference>
<dbReference type="GO" id="GO:0003677">
    <property type="term" value="F:DNA binding"/>
    <property type="evidence" value="ECO:0007669"/>
    <property type="project" value="InterPro"/>
</dbReference>
<proteinExistence type="inferred from homology"/>
<dbReference type="InterPro" id="IPR013249">
    <property type="entry name" value="RNA_pol_sigma70_r4_t2"/>
</dbReference>
<accession>A0A401JD03</accession>
<dbReference type="GO" id="GO:0016987">
    <property type="term" value="F:sigma factor activity"/>
    <property type="evidence" value="ECO:0007669"/>
    <property type="project" value="UniProtKB-KW"/>
</dbReference>
<evidence type="ECO:0000313" key="8">
    <source>
        <dbReference type="Proteomes" id="UP000286806"/>
    </source>
</evidence>
<dbReference type="CDD" id="cd06171">
    <property type="entry name" value="Sigma70_r4"/>
    <property type="match status" value="1"/>
</dbReference>
<dbReference type="PANTHER" id="PTHR43133:SF25">
    <property type="entry name" value="RNA POLYMERASE SIGMA FACTOR RFAY-RELATED"/>
    <property type="match status" value="1"/>
</dbReference>
<evidence type="ECO:0000313" key="7">
    <source>
        <dbReference type="EMBL" id="GBL45479.1"/>
    </source>
</evidence>
<evidence type="ECO:0000259" key="5">
    <source>
        <dbReference type="Pfam" id="PF08281"/>
    </source>
</evidence>
<dbReference type="Gene3D" id="1.10.10.10">
    <property type="entry name" value="Winged helix-like DNA-binding domain superfamily/Winged helix DNA-binding domain"/>
    <property type="match status" value="1"/>
</dbReference>
<dbReference type="Pfam" id="PF22029">
    <property type="entry name" value="PhyR_sigma2"/>
    <property type="match status" value="1"/>
</dbReference>
<dbReference type="SUPFAM" id="SSF88659">
    <property type="entry name" value="Sigma3 and sigma4 domains of RNA polymerase sigma factors"/>
    <property type="match status" value="1"/>
</dbReference>
<dbReference type="Proteomes" id="UP000286806">
    <property type="component" value="Unassembled WGS sequence"/>
</dbReference>
<evidence type="ECO:0000259" key="6">
    <source>
        <dbReference type="Pfam" id="PF22029"/>
    </source>
</evidence>
<protein>
    <submittedName>
        <fullName evidence="7">RNA polymerase sigma-54 factor RpoN</fullName>
    </submittedName>
</protein>
<keyword evidence="8" id="KW-1185">Reference proteome</keyword>
<keyword evidence="3" id="KW-0731">Sigma factor</keyword>
<gene>
    <name evidence="7" type="ORF">SFMTTN_1288</name>
</gene>
<dbReference type="InterPro" id="IPR039425">
    <property type="entry name" value="RNA_pol_sigma-70-like"/>
</dbReference>
<dbReference type="InterPro" id="IPR013324">
    <property type="entry name" value="RNA_pol_sigma_r3/r4-like"/>
</dbReference>
<feature type="domain" description="RNA polymerase sigma factor 70 region 4 type 2" evidence="5">
    <location>
        <begin position="102"/>
        <end position="153"/>
    </location>
</feature>
<dbReference type="NCBIfam" id="TIGR02937">
    <property type="entry name" value="sigma70-ECF"/>
    <property type="match status" value="1"/>
</dbReference>
<evidence type="ECO:0000256" key="4">
    <source>
        <dbReference type="ARBA" id="ARBA00023163"/>
    </source>
</evidence>
<dbReference type="InterPro" id="IPR013325">
    <property type="entry name" value="RNA_pol_sigma_r2"/>
</dbReference>
<dbReference type="OrthoDB" id="9797134at2"/>
<dbReference type="Pfam" id="PF08281">
    <property type="entry name" value="Sigma70_r4_2"/>
    <property type="match status" value="1"/>
</dbReference>
<keyword evidence="2" id="KW-0805">Transcription regulation</keyword>
<dbReference type="InterPro" id="IPR036388">
    <property type="entry name" value="WH-like_DNA-bd_sf"/>
</dbReference>
<dbReference type="InterPro" id="IPR014284">
    <property type="entry name" value="RNA_pol_sigma-70_dom"/>
</dbReference>
<dbReference type="InterPro" id="IPR053866">
    <property type="entry name" value="PhyR_sigma2"/>
</dbReference>
<evidence type="ECO:0000256" key="1">
    <source>
        <dbReference type="ARBA" id="ARBA00010641"/>
    </source>
</evidence>
<organism evidence="7 8">
    <name type="scientific">Sulfuriferula multivorans</name>
    <dbReference type="NCBI Taxonomy" id="1559896"/>
    <lineage>
        <taxon>Bacteria</taxon>
        <taxon>Pseudomonadati</taxon>
        <taxon>Pseudomonadota</taxon>
        <taxon>Betaproteobacteria</taxon>
        <taxon>Nitrosomonadales</taxon>
        <taxon>Sulfuricellaceae</taxon>
        <taxon>Sulfuriferula</taxon>
    </lineage>
</organism>
<dbReference type="RefSeq" id="WP_124704303.1">
    <property type="nucleotide sequence ID" value="NZ_BGOW01000011.1"/>
</dbReference>
<sequence>MPLFKHPIIDHIPSLRRYARALTGGRPDDADDLVQDTLERAYAKWHLWRIGSDLRPWLFSIMHNLFVSQVTQLKNRTSHVTLDDMPEIATRATQSERLEGLDIAAAVTRLSPELREVLLLVALEDFSYAQTAKALDIPIGTVMSRLARARQRLMEFMDGSISYEHKVGLKVVK</sequence>
<name>A0A401JD03_9PROT</name>
<evidence type="ECO:0000256" key="3">
    <source>
        <dbReference type="ARBA" id="ARBA00023082"/>
    </source>
</evidence>
<keyword evidence="4" id="KW-0804">Transcription</keyword>
<reference evidence="7 8" key="1">
    <citation type="journal article" date="2019" name="Front. Microbiol.">
        <title>Genomes of Neutrophilic Sulfur-Oxidizing Chemolithoautotrophs Representing 9 Proteobacterial Species From 8 Genera.</title>
        <authorList>
            <person name="Watanabe T."/>
            <person name="Kojima H."/>
            <person name="Umezawa K."/>
            <person name="Hori C."/>
            <person name="Takasuka T.E."/>
            <person name="Kato Y."/>
            <person name="Fukui M."/>
        </authorList>
    </citation>
    <scope>NUCLEOTIDE SEQUENCE [LARGE SCALE GENOMIC DNA]</scope>
    <source>
        <strain evidence="7 8">TTN</strain>
    </source>
</reference>
<dbReference type="AlphaFoldDB" id="A0A401JD03"/>
<dbReference type="Gene3D" id="1.10.1740.10">
    <property type="match status" value="1"/>
</dbReference>
<evidence type="ECO:0000256" key="2">
    <source>
        <dbReference type="ARBA" id="ARBA00023015"/>
    </source>
</evidence>
<feature type="domain" description="PhyR sigma2" evidence="6">
    <location>
        <begin position="8"/>
        <end position="63"/>
    </location>
</feature>
<dbReference type="GO" id="GO:0006352">
    <property type="term" value="P:DNA-templated transcription initiation"/>
    <property type="evidence" value="ECO:0007669"/>
    <property type="project" value="InterPro"/>
</dbReference>
<dbReference type="PANTHER" id="PTHR43133">
    <property type="entry name" value="RNA POLYMERASE ECF-TYPE SIGMA FACTO"/>
    <property type="match status" value="1"/>
</dbReference>
<comment type="caution">
    <text evidence="7">The sequence shown here is derived from an EMBL/GenBank/DDBJ whole genome shotgun (WGS) entry which is preliminary data.</text>
</comment>